<evidence type="ECO:0000259" key="10">
    <source>
        <dbReference type="Pfam" id="PF13967"/>
    </source>
</evidence>
<feature type="compositionally biased region" description="Acidic residues" evidence="7">
    <location>
        <begin position="855"/>
        <end position="868"/>
    </location>
</feature>
<reference evidence="12" key="2">
    <citation type="submission" date="2023-02" db="EMBL/GenBank/DDBJ databases">
        <authorList>
            <consortium name="DOE Joint Genome Institute"/>
            <person name="Mondo S.J."/>
            <person name="Chang Y."/>
            <person name="Wang Y."/>
            <person name="Ahrendt S."/>
            <person name="Andreopoulos W."/>
            <person name="Barry K."/>
            <person name="Beard J."/>
            <person name="Benny G.L."/>
            <person name="Blankenship S."/>
            <person name="Bonito G."/>
            <person name="Cuomo C."/>
            <person name="Desiro A."/>
            <person name="Gervers K.A."/>
            <person name="Hundley H."/>
            <person name="Kuo A."/>
            <person name="LaButti K."/>
            <person name="Lang B.F."/>
            <person name="Lipzen A."/>
            <person name="O'Donnell K."/>
            <person name="Pangilinan J."/>
            <person name="Reynolds N."/>
            <person name="Sandor L."/>
            <person name="Smith M.W."/>
            <person name="Tsang A."/>
            <person name="Grigoriev I.V."/>
            <person name="Stajich J.E."/>
            <person name="Spatafora J.W."/>
        </authorList>
    </citation>
    <scope>NUCLEOTIDE SEQUENCE</scope>
    <source>
        <strain evidence="12">RSA 2281</strain>
    </source>
</reference>
<feature type="compositionally biased region" description="Polar residues" evidence="7">
    <location>
        <begin position="872"/>
        <end position="881"/>
    </location>
</feature>
<proteinExistence type="inferred from homology"/>
<keyword evidence="4 8" id="KW-0812">Transmembrane</keyword>
<evidence type="ECO:0000256" key="5">
    <source>
        <dbReference type="ARBA" id="ARBA00022989"/>
    </source>
</evidence>
<dbReference type="Pfam" id="PF14703">
    <property type="entry name" value="PHM7_cyt"/>
    <property type="match status" value="1"/>
</dbReference>
<feature type="transmembrane region" description="Helical" evidence="8">
    <location>
        <begin position="539"/>
        <end position="565"/>
    </location>
</feature>
<feature type="compositionally biased region" description="Gly residues" evidence="7">
    <location>
        <begin position="1336"/>
        <end position="1345"/>
    </location>
</feature>
<feature type="compositionally biased region" description="Low complexity" evidence="7">
    <location>
        <begin position="926"/>
        <end position="942"/>
    </location>
</feature>
<evidence type="ECO:0000256" key="7">
    <source>
        <dbReference type="SAM" id="MobiDB-lite"/>
    </source>
</evidence>
<comment type="similarity">
    <text evidence="2">Belongs to the CSC1 (TC 1.A.17) family.</text>
</comment>
<feature type="domain" description="CSC1/OSCA1-like 7TM region" evidence="9">
    <location>
        <begin position="385"/>
        <end position="666"/>
    </location>
</feature>
<evidence type="ECO:0008006" key="14">
    <source>
        <dbReference type="Google" id="ProtNLM"/>
    </source>
</evidence>
<feature type="transmembrane region" description="Helical" evidence="8">
    <location>
        <begin position="440"/>
        <end position="460"/>
    </location>
</feature>
<sequence>MNVYVPFQDQKKTDAELTLKAMGIQLGINIGVSLLVMAGFSFLRPRHTLVYAPKYKFSKPEQRPPAITERGWFGWIKPVLKADDDFLMERIGYDAVLFLRFIRLIRRLLIVMSIIGICALIPVNIVATYYTGDWPPPAGLDLLSISGINFNSSEDTFIPDTRWYWSPFVATWIFSILIAWFMYRASCDYIEMRQRFFHHPPNALSARSLLISNVPKNHRSDEKLKSWMDSMQLPHQVKQAIIGLHSNKLSTLTEEHEVAVRHLEDALSSYLNDGKSMDKKKRPTMRVDGFLFCGGRKVDAIDYYTDQVKELEEEIKKRRKNSTNKISNYGWVSFDRIDHAHTVNQAFNQQMDKKQKREFGVRLSPPPKDLIWSNLPMDNKARTTRRWIGRLVYWILIFVWMIPVGALSATSNVVNLIRLFPNSEAFINDNVVLMGLIQSWFTPIVMALFFILLPHLFRFLSKQQGYQTHTTLDRKVLVKLYVFFIINNLLVFTLASILIGIFGQIRSLILNGTLGDQETSVGDYITQLAKNISDVSTFWINYVCIKALGLTMEMAQVVPLFMITLRKWITRPSPRELREVAQPPEFDYPLAYNMLLFFFTIALLYSAIAPLVLPFALLFFAMSTMVYKYMLMYIFVTKTESGGRIWPVLFQAVMTSTLLFQILMIIILRLKDGYHQCYALIPLPVLTVVFQYFYYRRMQTLGEFLAGTNSSSGIVLPVEAVEDESILHSQHSDDEKFEDYNNKKKKKKSSKLTAHGNSNKEDDLSKQFQDPGLHKKLMTPMIHDDVKHLLPQVYHRTENAMHEGIEMVRQRVDLDQQHGFEHQQQGGRPENNRRLTVLEMDDGSPLKFCAVGENEEMEDTTDNEESDNESTPLNRSTTAVDNSRFFDDDDDDDRHSQQGLMNNNHMDMAWQVNNSDSGDNLHRHSTTSSNSSRSISSGASSTDVRQSTAVLVTNILANSSNGNNENDNDDYFVAGQYNSHNTNDDEDDDMNSMIVQTVISRRHSAPEHTHLFWSHTLESTEDAPIVDHPYPLLHRQISMPELLRRPDAHKSKQKVTTIVNDTLPIVEMRRNSAPWYSTSRRNDQQEDGQGTSNDDDLTMIATAAPQLRRNQTMPLRQRRPMHLMEDPPIHEENDDLEEVSLTENNDVNQHHRIASYHQQQQQRAIGIASSPIEQQRRRTSQLSRAMSVQSGRRSWYWTAEAPVSSTTTTVTTGEEDNGYDTSTSTRPPSSLLVRSRTMPGRQSINSSMINSRYRITYYDDLLNSDIPSLPEFGNSDPQRMSFASSSFEQYYYQDANSDHDEHEVTTRNNAHHHHDQQQQQQQYHHQGEERGTNSNSGGGRQNIYF</sequence>
<comment type="caution">
    <text evidence="12">The sequence shown here is derived from an EMBL/GenBank/DDBJ whole genome shotgun (WGS) entry which is preliminary data.</text>
</comment>
<evidence type="ECO:0000256" key="6">
    <source>
        <dbReference type="ARBA" id="ARBA00023136"/>
    </source>
</evidence>
<accession>A0AAD5KN02</accession>
<evidence type="ECO:0000256" key="4">
    <source>
        <dbReference type="ARBA" id="ARBA00022692"/>
    </source>
</evidence>
<evidence type="ECO:0000313" key="12">
    <source>
        <dbReference type="EMBL" id="KAI9275728.1"/>
    </source>
</evidence>
<keyword evidence="5 8" id="KW-1133">Transmembrane helix</keyword>
<dbReference type="PANTHER" id="PTHR13018">
    <property type="entry name" value="PROBABLE MEMBRANE PROTEIN DUF221-RELATED"/>
    <property type="match status" value="1"/>
</dbReference>
<feature type="transmembrane region" description="Helical" evidence="8">
    <location>
        <begin position="108"/>
        <end position="130"/>
    </location>
</feature>
<feature type="transmembrane region" description="Helical" evidence="8">
    <location>
        <begin position="611"/>
        <end position="636"/>
    </location>
</feature>
<feature type="transmembrane region" description="Helical" evidence="8">
    <location>
        <begin position="391"/>
        <end position="420"/>
    </location>
</feature>
<reference evidence="12" key="1">
    <citation type="journal article" date="2022" name="IScience">
        <title>Evolution of zygomycete secretomes and the origins of terrestrial fungal ecologies.</title>
        <authorList>
            <person name="Chang Y."/>
            <person name="Wang Y."/>
            <person name="Mondo S."/>
            <person name="Ahrendt S."/>
            <person name="Andreopoulos W."/>
            <person name="Barry K."/>
            <person name="Beard J."/>
            <person name="Benny G.L."/>
            <person name="Blankenship S."/>
            <person name="Bonito G."/>
            <person name="Cuomo C."/>
            <person name="Desiro A."/>
            <person name="Gervers K.A."/>
            <person name="Hundley H."/>
            <person name="Kuo A."/>
            <person name="LaButti K."/>
            <person name="Lang B.F."/>
            <person name="Lipzen A."/>
            <person name="O'Donnell K."/>
            <person name="Pangilinan J."/>
            <person name="Reynolds N."/>
            <person name="Sandor L."/>
            <person name="Smith M.E."/>
            <person name="Tsang A."/>
            <person name="Grigoriev I.V."/>
            <person name="Stajich J.E."/>
            <person name="Spatafora J.W."/>
        </authorList>
    </citation>
    <scope>NUCLEOTIDE SEQUENCE</scope>
    <source>
        <strain evidence="12">RSA 2281</strain>
    </source>
</reference>
<feature type="transmembrane region" description="Helical" evidence="8">
    <location>
        <begin position="648"/>
        <end position="667"/>
    </location>
</feature>
<protein>
    <recommendedName>
        <fullName evidence="14">DUF221-domain-containing protein</fullName>
    </recommendedName>
</protein>
<evidence type="ECO:0000256" key="2">
    <source>
        <dbReference type="ARBA" id="ARBA00007779"/>
    </source>
</evidence>
<feature type="transmembrane region" description="Helical" evidence="8">
    <location>
        <begin position="480"/>
        <end position="502"/>
    </location>
</feature>
<feature type="compositionally biased region" description="Low complexity" evidence="7">
    <location>
        <begin position="1221"/>
        <end position="1230"/>
    </location>
</feature>
<keyword evidence="6 8" id="KW-0472">Membrane</keyword>
<feature type="domain" description="CSC1/OSCA1-like cytosolic" evidence="11">
    <location>
        <begin position="206"/>
        <end position="374"/>
    </location>
</feature>
<dbReference type="GO" id="GO:0005886">
    <property type="term" value="C:plasma membrane"/>
    <property type="evidence" value="ECO:0007669"/>
    <property type="project" value="TreeGrafter"/>
</dbReference>
<keyword evidence="13" id="KW-1185">Reference proteome</keyword>
<evidence type="ECO:0000259" key="11">
    <source>
        <dbReference type="Pfam" id="PF14703"/>
    </source>
</evidence>
<dbReference type="Pfam" id="PF13967">
    <property type="entry name" value="RSN1_TM"/>
    <property type="match status" value="1"/>
</dbReference>
<feature type="region of interest" description="Disordered" evidence="7">
    <location>
        <begin position="730"/>
        <end position="767"/>
    </location>
</feature>
<dbReference type="GO" id="GO:0005227">
    <property type="term" value="F:calcium-activated cation channel activity"/>
    <property type="evidence" value="ECO:0007669"/>
    <property type="project" value="InterPro"/>
</dbReference>
<feature type="region of interest" description="Disordered" evidence="7">
    <location>
        <begin position="855"/>
        <end position="945"/>
    </location>
</feature>
<feature type="domain" description="CSC1/OSCA1-like N-terminal transmembrane" evidence="10">
    <location>
        <begin position="22"/>
        <end position="184"/>
    </location>
</feature>
<keyword evidence="3" id="KW-0813">Transport</keyword>
<dbReference type="EMBL" id="JAIXMP010000003">
    <property type="protein sequence ID" value="KAI9275728.1"/>
    <property type="molecule type" value="Genomic_DNA"/>
</dbReference>
<evidence type="ECO:0000256" key="1">
    <source>
        <dbReference type="ARBA" id="ARBA00004141"/>
    </source>
</evidence>
<feature type="compositionally biased region" description="Polar residues" evidence="7">
    <location>
        <begin position="897"/>
        <end position="918"/>
    </location>
</feature>
<evidence type="ECO:0000313" key="13">
    <source>
        <dbReference type="Proteomes" id="UP001209540"/>
    </source>
</evidence>
<gene>
    <name evidence="12" type="ORF">BDA99DRAFT_601313</name>
</gene>
<dbReference type="InterPro" id="IPR032880">
    <property type="entry name" value="CSC1/OSCA1-like_N"/>
</dbReference>
<evidence type="ECO:0000259" key="9">
    <source>
        <dbReference type="Pfam" id="PF02714"/>
    </source>
</evidence>
<name>A0AAD5KN02_9FUNG</name>
<comment type="subcellular location">
    <subcellularLocation>
        <location evidence="1">Membrane</location>
        <topology evidence="1">Multi-pass membrane protein</topology>
    </subcellularLocation>
</comment>
<feature type="transmembrane region" description="Helical" evidence="8">
    <location>
        <begin position="673"/>
        <end position="695"/>
    </location>
</feature>
<dbReference type="Proteomes" id="UP001209540">
    <property type="component" value="Unassembled WGS sequence"/>
</dbReference>
<dbReference type="PANTHER" id="PTHR13018:SF149">
    <property type="entry name" value="DOMAIN PROTEIN, PUTATIVE (AFU_ORTHOLOGUE AFUA_3G11660)-RELATED"/>
    <property type="match status" value="1"/>
</dbReference>
<dbReference type="Pfam" id="PF02714">
    <property type="entry name" value="RSN1_7TM"/>
    <property type="match status" value="1"/>
</dbReference>
<dbReference type="InterPro" id="IPR045122">
    <property type="entry name" value="Csc1-like"/>
</dbReference>
<dbReference type="InterPro" id="IPR027815">
    <property type="entry name" value="CSC1/OSCA1-like_cyt"/>
</dbReference>
<feature type="region of interest" description="Disordered" evidence="7">
    <location>
        <begin position="1206"/>
        <end position="1245"/>
    </location>
</feature>
<organism evidence="12 13">
    <name type="scientific">Phascolomyces articulosus</name>
    <dbReference type="NCBI Taxonomy" id="60185"/>
    <lineage>
        <taxon>Eukaryota</taxon>
        <taxon>Fungi</taxon>
        <taxon>Fungi incertae sedis</taxon>
        <taxon>Mucoromycota</taxon>
        <taxon>Mucoromycotina</taxon>
        <taxon>Mucoromycetes</taxon>
        <taxon>Mucorales</taxon>
        <taxon>Lichtheimiaceae</taxon>
        <taxon>Phascolomyces</taxon>
    </lineage>
</organism>
<feature type="region of interest" description="Disordered" evidence="7">
    <location>
        <begin position="1070"/>
        <end position="1096"/>
    </location>
</feature>
<feature type="transmembrane region" description="Helical" evidence="8">
    <location>
        <begin position="22"/>
        <end position="43"/>
    </location>
</feature>
<dbReference type="InterPro" id="IPR003864">
    <property type="entry name" value="CSC1/OSCA1-like_7TM"/>
</dbReference>
<feature type="compositionally biased region" description="Basic and acidic residues" evidence="7">
    <location>
        <begin position="730"/>
        <end position="742"/>
    </location>
</feature>
<feature type="region of interest" description="Disordered" evidence="7">
    <location>
        <begin position="1297"/>
        <end position="1345"/>
    </location>
</feature>
<evidence type="ECO:0000256" key="3">
    <source>
        <dbReference type="ARBA" id="ARBA00022448"/>
    </source>
</evidence>
<feature type="transmembrane region" description="Helical" evidence="8">
    <location>
        <begin position="163"/>
        <end position="183"/>
    </location>
</feature>
<evidence type="ECO:0000256" key="8">
    <source>
        <dbReference type="SAM" id="Phobius"/>
    </source>
</evidence>